<accession>A0A397G956</accession>
<comment type="similarity">
    <text evidence="1">Belongs to the glycosyltransferase 34 family.</text>
</comment>
<dbReference type="Pfam" id="PF05637">
    <property type="entry name" value="Glyco_transf_34"/>
    <property type="match status" value="2"/>
</dbReference>
<evidence type="ECO:0000256" key="2">
    <source>
        <dbReference type="ARBA" id="ARBA00022676"/>
    </source>
</evidence>
<reference evidence="4 5" key="1">
    <citation type="submission" date="2018-08" db="EMBL/GenBank/DDBJ databases">
        <title>Genome and evolution of the arbuscular mycorrhizal fungus Diversispora epigaea (formerly Glomus versiforme) and its bacterial endosymbionts.</title>
        <authorList>
            <person name="Sun X."/>
            <person name="Fei Z."/>
            <person name="Harrison M."/>
        </authorList>
    </citation>
    <scope>NUCLEOTIDE SEQUENCE [LARGE SCALE GENOMIC DNA]</scope>
    <source>
        <strain evidence="4 5">IT104</strain>
    </source>
</reference>
<evidence type="ECO:0000313" key="4">
    <source>
        <dbReference type="EMBL" id="RHZ46434.1"/>
    </source>
</evidence>
<dbReference type="InterPro" id="IPR029044">
    <property type="entry name" value="Nucleotide-diphossugar_trans"/>
</dbReference>
<dbReference type="STRING" id="1348612.A0A397G956"/>
<keyword evidence="5" id="KW-1185">Reference proteome</keyword>
<dbReference type="GO" id="GO:0016757">
    <property type="term" value="F:glycosyltransferase activity"/>
    <property type="evidence" value="ECO:0007669"/>
    <property type="project" value="UniProtKB-KW"/>
</dbReference>
<protein>
    <submittedName>
        <fullName evidence="4">Uncharacterized protein</fullName>
    </submittedName>
</protein>
<keyword evidence="2" id="KW-0328">Glycosyltransferase</keyword>
<dbReference type="OrthoDB" id="205108at2759"/>
<evidence type="ECO:0000256" key="1">
    <source>
        <dbReference type="ARBA" id="ARBA00005664"/>
    </source>
</evidence>
<evidence type="ECO:0000256" key="3">
    <source>
        <dbReference type="ARBA" id="ARBA00022679"/>
    </source>
</evidence>
<proteinExistence type="inferred from homology"/>
<dbReference type="AlphaFoldDB" id="A0A397G956"/>
<dbReference type="PANTHER" id="PTHR31306:SF4">
    <property type="entry name" value="ALPHA-1,2-GALACTOSYLTRANSFERASE"/>
    <property type="match status" value="1"/>
</dbReference>
<dbReference type="EMBL" id="PQFF01000515">
    <property type="protein sequence ID" value="RHZ46434.1"/>
    <property type="molecule type" value="Genomic_DNA"/>
</dbReference>
<dbReference type="Gene3D" id="3.90.550.10">
    <property type="entry name" value="Spore Coat Polysaccharide Biosynthesis Protein SpsA, Chain A"/>
    <property type="match status" value="1"/>
</dbReference>
<dbReference type="GO" id="GO:0006487">
    <property type="term" value="P:protein N-linked glycosylation"/>
    <property type="evidence" value="ECO:0007669"/>
    <property type="project" value="TreeGrafter"/>
</dbReference>
<comment type="caution">
    <text evidence="4">The sequence shown here is derived from an EMBL/GenBank/DDBJ whole genome shotgun (WGS) entry which is preliminary data.</text>
</comment>
<keyword evidence="3" id="KW-0808">Transferase</keyword>
<sequence>MIEELSVKLEKIRIPNFPAPLFVFEIILKTIGKLKSYLIESKASWLKTHFSFVYRSIFDNNEFSGEIKIWDYVIKWEIAQNSTLPTNLEEWSNKKFQGFENKSTTMFITYPIFFIFISSEDIWEKVRPYEKILEKQLWDDIIQHSMSPNKLIKSLVLLARTFLTPELPSRVNESLSTVINKEHVEEVVEIGTIVVAKVAGTDEIVDGYNPLAWDIIQQEDSNKTNTYGPTFSDREFTVMCNHRDPWWKYETFIVLVTFTNNNFNVSNNYLTNNSTIKNDLMMRSNLIKKSLLNKKNYADMYQYQFSVKGIKEIKDKKRPESWAKITVLLETMDEFITTEWLWFINSSLVISNTSIQVDQVIKNVKESDQVIIGYDCHGLNTDSFFIRNTNWSKGFLKMVYNPELYETLNQEDERTVIQRLIDFEGYDIADKIKFAPLRILNALPLINDCDDDKKYSWHKDDFLFNFYGCDTIDDTNTKEKCKDILGNI</sequence>
<dbReference type="InterPro" id="IPR008630">
    <property type="entry name" value="Glyco_trans_34"/>
</dbReference>
<gene>
    <name evidence="4" type="ORF">Glove_621g54</name>
</gene>
<evidence type="ECO:0000313" key="5">
    <source>
        <dbReference type="Proteomes" id="UP000266861"/>
    </source>
</evidence>
<organism evidence="4 5">
    <name type="scientific">Diversispora epigaea</name>
    <dbReference type="NCBI Taxonomy" id="1348612"/>
    <lineage>
        <taxon>Eukaryota</taxon>
        <taxon>Fungi</taxon>
        <taxon>Fungi incertae sedis</taxon>
        <taxon>Mucoromycota</taxon>
        <taxon>Glomeromycotina</taxon>
        <taxon>Glomeromycetes</taxon>
        <taxon>Diversisporales</taxon>
        <taxon>Diversisporaceae</taxon>
        <taxon>Diversispora</taxon>
    </lineage>
</organism>
<dbReference type="Proteomes" id="UP000266861">
    <property type="component" value="Unassembled WGS sequence"/>
</dbReference>
<dbReference type="PANTHER" id="PTHR31306">
    <property type="entry name" value="ALPHA-1,6-MANNOSYLTRANSFERASE MNN11-RELATED"/>
    <property type="match status" value="1"/>
</dbReference>
<dbReference type="GO" id="GO:0000139">
    <property type="term" value="C:Golgi membrane"/>
    <property type="evidence" value="ECO:0007669"/>
    <property type="project" value="TreeGrafter"/>
</dbReference>
<name>A0A397G956_9GLOM</name>